<dbReference type="GO" id="GO:0005634">
    <property type="term" value="C:nucleus"/>
    <property type="evidence" value="ECO:0007669"/>
    <property type="project" value="UniProtKB-SubCell"/>
</dbReference>
<name>A0A9P6C0T6_9AGAR</name>
<keyword evidence="2" id="KW-0479">Metal-binding</keyword>
<dbReference type="EMBL" id="MU151188">
    <property type="protein sequence ID" value="KAF9447711.1"/>
    <property type="molecule type" value="Genomic_DNA"/>
</dbReference>
<feature type="region of interest" description="Disordered" evidence="4">
    <location>
        <begin position="635"/>
        <end position="654"/>
    </location>
</feature>
<feature type="domain" description="Zn(2)-C6 fungal-type" evidence="5">
    <location>
        <begin position="18"/>
        <end position="47"/>
    </location>
</feature>
<dbReference type="GO" id="GO:0008270">
    <property type="term" value="F:zinc ion binding"/>
    <property type="evidence" value="ECO:0007669"/>
    <property type="project" value="InterPro"/>
</dbReference>
<feature type="compositionally biased region" description="Low complexity" evidence="4">
    <location>
        <begin position="681"/>
        <end position="693"/>
    </location>
</feature>
<dbReference type="GO" id="GO:0006351">
    <property type="term" value="P:DNA-templated transcription"/>
    <property type="evidence" value="ECO:0007669"/>
    <property type="project" value="InterPro"/>
</dbReference>
<evidence type="ECO:0000313" key="7">
    <source>
        <dbReference type="Proteomes" id="UP000807342"/>
    </source>
</evidence>
<dbReference type="PANTHER" id="PTHR31001:SF56">
    <property type="entry name" value="ZN(2)-C6 FUNGAL-TYPE DOMAIN-CONTAINING PROTEIN"/>
    <property type="match status" value="1"/>
</dbReference>
<dbReference type="GO" id="GO:0000981">
    <property type="term" value="F:DNA-binding transcription factor activity, RNA polymerase II-specific"/>
    <property type="evidence" value="ECO:0007669"/>
    <property type="project" value="InterPro"/>
</dbReference>
<feature type="compositionally biased region" description="Gly residues" evidence="4">
    <location>
        <begin position="852"/>
        <end position="862"/>
    </location>
</feature>
<feature type="region of interest" description="Disordered" evidence="4">
    <location>
        <begin position="119"/>
        <end position="141"/>
    </location>
</feature>
<dbReference type="Proteomes" id="UP000807342">
    <property type="component" value="Unassembled WGS sequence"/>
</dbReference>
<dbReference type="SUPFAM" id="SSF57701">
    <property type="entry name" value="Zn2/Cys6 DNA-binding domain"/>
    <property type="match status" value="1"/>
</dbReference>
<feature type="region of interest" description="Disordered" evidence="4">
    <location>
        <begin position="749"/>
        <end position="897"/>
    </location>
</feature>
<gene>
    <name evidence="6" type="ORF">P691DRAFT_801897</name>
</gene>
<organism evidence="6 7">
    <name type="scientific">Macrolepiota fuliginosa MF-IS2</name>
    <dbReference type="NCBI Taxonomy" id="1400762"/>
    <lineage>
        <taxon>Eukaryota</taxon>
        <taxon>Fungi</taxon>
        <taxon>Dikarya</taxon>
        <taxon>Basidiomycota</taxon>
        <taxon>Agaricomycotina</taxon>
        <taxon>Agaricomycetes</taxon>
        <taxon>Agaricomycetidae</taxon>
        <taxon>Agaricales</taxon>
        <taxon>Agaricineae</taxon>
        <taxon>Agaricaceae</taxon>
        <taxon>Macrolepiota</taxon>
    </lineage>
</organism>
<dbReference type="InterPro" id="IPR001138">
    <property type="entry name" value="Zn2Cys6_DnaBD"/>
</dbReference>
<dbReference type="SMART" id="SM00906">
    <property type="entry name" value="Fungal_trans"/>
    <property type="match status" value="2"/>
</dbReference>
<dbReference type="Pfam" id="PF04082">
    <property type="entry name" value="Fungal_trans"/>
    <property type="match status" value="1"/>
</dbReference>
<dbReference type="Pfam" id="PF00172">
    <property type="entry name" value="Zn_clus"/>
    <property type="match status" value="1"/>
</dbReference>
<dbReference type="InterPro" id="IPR050613">
    <property type="entry name" value="Sec_Metabolite_Reg"/>
</dbReference>
<sequence length="897" mass="100708">MVAADKQDPNPPRKVGLSCAECRRSKLKCDRVFPCQSCVRRGCASICPDGILPATKGNKVLMAHAQELSKQVKQMTLRVRELEELLEMRAPHLLKMKVEKQEPADSLMEQIEEPFMELEQLQDSSPPPPSEQQDHPEEDEVEVKGVAEALGSLAIGQDGQMRYRGVTAGAEYLEDLLPSTYDQRKYRLKDLSFPQEIMELAMAFPFGLRESSHQKPLFLPFIPPQERALQLFDIYYEYCSWMYNPIARQLFIRTFVDPIYGTTGIPSVNIIHSHKLSVFFVILANGALYDEASGEHAHWLAARYHQLARAALSLDSMLTDGTVATCEALFMMIRFLFNSDRSANEERWLITGLAARVAQMIGLQRDSGGWSLPDDEIQRRRGIFWDIWTWDTYTAIVNGRPGCLGIDHTDCKLPEDLYAYKNTKGEIESGYQNWRTQYCITCLTASANHVFAIKTPPYSQLLELDKMLRSIIPPEHLWTPANPTSPHGWPDNVKLACEQACARFMKESNLLYIHRSYFAQAIRQNSTDPFKHKYAPSVYAVITSARTICQHIHGLYAKHRRIVRHGWYFWTAVYSSCIVLSAVVVECPGFSLAHECYFDLREALALYEEGSRPCRSEASLRHMQNLVERAEQSLEAHQRGHGLGRYPMDPSEPDALDVLGGRKSLIVPKSNSNSPTGNIGSSPSSKPNSQRSPLVTAPAPMPPKTGAVEMLNQYYQNTNGDQGKHELYHFPQSQSSYPMQLPVHPQGLAQIPYTPQQPSHQNLYPSYPSSSSEEPVSPSTTHHNNSVSPTTDGYPTPTDSMYSPHFESAGLFSSGNGSAVPNGSGTNHLWHSQPHVPGPSSHYQPQSPHYGNGNGVPLGYGNGPQYQQPQQHQHRYSAGTDMSQGDIWSNFAQDFRP</sequence>
<dbReference type="OrthoDB" id="424974at2759"/>
<dbReference type="PROSITE" id="PS00463">
    <property type="entry name" value="ZN2_CY6_FUNGAL_1"/>
    <property type="match status" value="1"/>
</dbReference>
<dbReference type="CDD" id="cd00067">
    <property type="entry name" value="GAL4"/>
    <property type="match status" value="1"/>
</dbReference>
<protein>
    <recommendedName>
        <fullName evidence="5">Zn(2)-C6 fungal-type domain-containing protein</fullName>
    </recommendedName>
</protein>
<feature type="compositionally biased region" description="Low complexity" evidence="4">
    <location>
        <begin position="764"/>
        <end position="779"/>
    </location>
</feature>
<comment type="subcellular location">
    <subcellularLocation>
        <location evidence="1">Nucleus</location>
    </subcellularLocation>
</comment>
<feature type="compositionally biased region" description="Polar residues" evidence="4">
    <location>
        <begin position="780"/>
        <end position="801"/>
    </location>
</feature>
<keyword evidence="7" id="KW-1185">Reference proteome</keyword>
<evidence type="ECO:0000259" key="5">
    <source>
        <dbReference type="PROSITE" id="PS50048"/>
    </source>
</evidence>
<evidence type="ECO:0000256" key="1">
    <source>
        <dbReference type="ARBA" id="ARBA00004123"/>
    </source>
</evidence>
<feature type="compositionally biased region" description="Polar residues" evidence="4">
    <location>
        <begin position="811"/>
        <end position="830"/>
    </location>
</feature>
<dbReference type="SMART" id="SM00066">
    <property type="entry name" value="GAL4"/>
    <property type="match status" value="1"/>
</dbReference>
<dbReference type="AlphaFoldDB" id="A0A9P6C0T6"/>
<dbReference type="InterPro" id="IPR007219">
    <property type="entry name" value="XnlR_reg_dom"/>
</dbReference>
<evidence type="ECO:0000313" key="6">
    <source>
        <dbReference type="EMBL" id="KAF9447711.1"/>
    </source>
</evidence>
<accession>A0A9P6C0T6</accession>
<feature type="region of interest" description="Disordered" evidence="4">
    <location>
        <begin position="665"/>
        <end position="706"/>
    </location>
</feature>
<feature type="compositionally biased region" description="Polar residues" evidence="4">
    <location>
        <begin position="669"/>
        <end position="680"/>
    </location>
</feature>
<dbReference type="Gene3D" id="4.10.240.10">
    <property type="entry name" value="Zn(2)-C6 fungal-type DNA-binding domain"/>
    <property type="match status" value="1"/>
</dbReference>
<dbReference type="InterPro" id="IPR036864">
    <property type="entry name" value="Zn2-C6_fun-type_DNA-bd_sf"/>
</dbReference>
<keyword evidence="3" id="KW-0539">Nucleus</keyword>
<dbReference type="PANTHER" id="PTHR31001">
    <property type="entry name" value="UNCHARACTERIZED TRANSCRIPTIONAL REGULATORY PROTEIN"/>
    <property type="match status" value="1"/>
</dbReference>
<feature type="compositionally biased region" description="Polar residues" evidence="4">
    <location>
        <begin position="880"/>
        <end position="897"/>
    </location>
</feature>
<dbReference type="PROSITE" id="PS50048">
    <property type="entry name" value="ZN2_CY6_FUNGAL_2"/>
    <property type="match status" value="1"/>
</dbReference>
<evidence type="ECO:0000256" key="4">
    <source>
        <dbReference type="SAM" id="MobiDB-lite"/>
    </source>
</evidence>
<dbReference type="CDD" id="cd12148">
    <property type="entry name" value="fungal_TF_MHR"/>
    <property type="match status" value="1"/>
</dbReference>
<proteinExistence type="predicted"/>
<comment type="caution">
    <text evidence="6">The sequence shown here is derived from an EMBL/GenBank/DDBJ whole genome shotgun (WGS) entry which is preliminary data.</text>
</comment>
<feature type="compositionally biased region" description="Polar residues" evidence="4">
    <location>
        <begin position="753"/>
        <end position="763"/>
    </location>
</feature>
<dbReference type="GO" id="GO:0003677">
    <property type="term" value="F:DNA binding"/>
    <property type="evidence" value="ECO:0007669"/>
    <property type="project" value="InterPro"/>
</dbReference>
<evidence type="ECO:0000256" key="2">
    <source>
        <dbReference type="ARBA" id="ARBA00022723"/>
    </source>
</evidence>
<reference evidence="6" key="1">
    <citation type="submission" date="2020-11" db="EMBL/GenBank/DDBJ databases">
        <authorList>
            <consortium name="DOE Joint Genome Institute"/>
            <person name="Ahrendt S."/>
            <person name="Riley R."/>
            <person name="Andreopoulos W."/>
            <person name="Labutti K."/>
            <person name="Pangilinan J."/>
            <person name="Ruiz-Duenas F.J."/>
            <person name="Barrasa J.M."/>
            <person name="Sanchez-Garcia M."/>
            <person name="Camarero S."/>
            <person name="Miyauchi S."/>
            <person name="Serrano A."/>
            <person name="Linde D."/>
            <person name="Babiker R."/>
            <person name="Drula E."/>
            <person name="Ayuso-Fernandez I."/>
            <person name="Pacheco R."/>
            <person name="Padilla G."/>
            <person name="Ferreira P."/>
            <person name="Barriuso J."/>
            <person name="Kellner H."/>
            <person name="Castanera R."/>
            <person name="Alfaro M."/>
            <person name="Ramirez L."/>
            <person name="Pisabarro A.G."/>
            <person name="Kuo A."/>
            <person name="Tritt A."/>
            <person name="Lipzen A."/>
            <person name="He G."/>
            <person name="Yan M."/>
            <person name="Ng V."/>
            <person name="Cullen D."/>
            <person name="Martin F."/>
            <person name="Rosso M.-N."/>
            <person name="Henrissat B."/>
            <person name="Hibbett D."/>
            <person name="Martinez A.T."/>
            <person name="Grigoriev I.V."/>
        </authorList>
    </citation>
    <scope>NUCLEOTIDE SEQUENCE</scope>
    <source>
        <strain evidence="6">MF-IS2</strain>
    </source>
</reference>
<evidence type="ECO:0000256" key="3">
    <source>
        <dbReference type="ARBA" id="ARBA00023242"/>
    </source>
</evidence>